<reference evidence="1 2" key="1">
    <citation type="submission" date="2014-06" db="EMBL/GenBank/DDBJ databases">
        <authorList>
            <consortium name="DOE Joint Genome Institute"/>
            <person name="Kuo A."/>
            <person name="Kohler A."/>
            <person name="Nagy L.G."/>
            <person name="Floudas D."/>
            <person name="Copeland A."/>
            <person name="Barry K.W."/>
            <person name="Cichocki N."/>
            <person name="Veneault-Fourrey C."/>
            <person name="LaButti K."/>
            <person name="Lindquist E.A."/>
            <person name="Lipzen A."/>
            <person name="Lundell T."/>
            <person name="Morin E."/>
            <person name="Murat C."/>
            <person name="Sun H."/>
            <person name="Tunlid A."/>
            <person name="Henrissat B."/>
            <person name="Grigoriev I.V."/>
            <person name="Hibbett D.S."/>
            <person name="Martin F."/>
            <person name="Nordberg H.P."/>
            <person name="Cantor M.N."/>
            <person name="Hua S.X."/>
        </authorList>
    </citation>
    <scope>NUCLEOTIDE SEQUENCE [LARGE SCALE GENOMIC DNA]</scope>
    <source>
        <strain evidence="1 2">ATCC 200175</strain>
    </source>
</reference>
<dbReference type="Proteomes" id="UP000053647">
    <property type="component" value="Unassembled WGS sequence"/>
</dbReference>
<organism evidence="1 2">
    <name type="scientific">Paxillus involutus ATCC 200175</name>
    <dbReference type="NCBI Taxonomy" id="664439"/>
    <lineage>
        <taxon>Eukaryota</taxon>
        <taxon>Fungi</taxon>
        <taxon>Dikarya</taxon>
        <taxon>Basidiomycota</taxon>
        <taxon>Agaricomycotina</taxon>
        <taxon>Agaricomycetes</taxon>
        <taxon>Agaricomycetidae</taxon>
        <taxon>Boletales</taxon>
        <taxon>Paxilineae</taxon>
        <taxon>Paxillaceae</taxon>
        <taxon>Paxillus</taxon>
    </lineage>
</organism>
<dbReference type="HOGENOM" id="CLU_2558925_0_0_1"/>
<accession>A0A0C9T9W6</accession>
<sequence>MELRVLVRVGGLNLSCPQGNSRSQAREGGLMVFSRKRREDDDFNTEVNIELYVVVCAQTMTDERRVALQEATEHASEQTTAH</sequence>
<dbReference type="EMBL" id="KN821321">
    <property type="protein sequence ID" value="KIJ05017.1"/>
    <property type="molecule type" value="Genomic_DNA"/>
</dbReference>
<reference evidence="2" key="2">
    <citation type="submission" date="2015-01" db="EMBL/GenBank/DDBJ databases">
        <title>Evolutionary Origins and Diversification of the Mycorrhizal Mutualists.</title>
        <authorList>
            <consortium name="DOE Joint Genome Institute"/>
            <consortium name="Mycorrhizal Genomics Consortium"/>
            <person name="Kohler A."/>
            <person name="Kuo A."/>
            <person name="Nagy L.G."/>
            <person name="Floudas D."/>
            <person name="Copeland A."/>
            <person name="Barry K.W."/>
            <person name="Cichocki N."/>
            <person name="Veneault-Fourrey C."/>
            <person name="LaButti K."/>
            <person name="Lindquist E.A."/>
            <person name="Lipzen A."/>
            <person name="Lundell T."/>
            <person name="Morin E."/>
            <person name="Murat C."/>
            <person name="Riley R."/>
            <person name="Ohm R."/>
            <person name="Sun H."/>
            <person name="Tunlid A."/>
            <person name="Henrissat B."/>
            <person name="Grigoriev I.V."/>
            <person name="Hibbett D.S."/>
            <person name="Martin F."/>
        </authorList>
    </citation>
    <scope>NUCLEOTIDE SEQUENCE [LARGE SCALE GENOMIC DNA]</scope>
    <source>
        <strain evidence="2">ATCC 200175</strain>
    </source>
</reference>
<proteinExistence type="predicted"/>
<gene>
    <name evidence="1" type="ORF">PAXINDRAFT_21705</name>
</gene>
<name>A0A0C9T9W6_PAXIN</name>
<keyword evidence="2" id="KW-1185">Reference proteome</keyword>
<evidence type="ECO:0000313" key="2">
    <source>
        <dbReference type="Proteomes" id="UP000053647"/>
    </source>
</evidence>
<dbReference type="AlphaFoldDB" id="A0A0C9T9W6"/>
<evidence type="ECO:0000313" key="1">
    <source>
        <dbReference type="EMBL" id="KIJ05017.1"/>
    </source>
</evidence>
<protein>
    <submittedName>
        <fullName evidence="1">Uncharacterized protein</fullName>
    </submittedName>
</protein>